<dbReference type="SUPFAM" id="SSF51730">
    <property type="entry name" value="FAD-linked oxidoreductase"/>
    <property type="match status" value="1"/>
</dbReference>
<dbReference type="GO" id="GO:0035999">
    <property type="term" value="P:tetrahydrofolate interconversion"/>
    <property type="evidence" value="ECO:0007669"/>
    <property type="project" value="UniProtKB-UniPathway"/>
</dbReference>
<evidence type="ECO:0000256" key="8">
    <source>
        <dbReference type="ARBA" id="ARBA00023027"/>
    </source>
</evidence>
<dbReference type="RefSeq" id="WP_090147211.1">
    <property type="nucleotide sequence ID" value="NZ_FNAN01000003.1"/>
</dbReference>
<keyword evidence="14" id="KW-1185">Reference proteome</keyword>
<dbReference type="Pfam" id="PF02219">
    <property type="entry name" value="MTHFR"/>
    <property type="match status" value="1"/>
</dbReference>
<dbReference type="Gene3D" id="3.20.20.220">
    <property type="match status" value="1"/>
</dbReference>
<dbReference type="GO" id="GO:0005829">
    <property type="term" value="C:cytosol"/>
    <property type="evidence" value="ECO:0007669"/>
    <property type="project" value="InterPro"/>
</dbReference>
<dbReference type="GO" id="GO:0071949">
    <property type="term" value="F:FAD binding"/>
    <property type="evidence" value="ECO:0007669"/>
    <property type="project" value="TreeGrafter"/>
</dbReference>
<organism evidence="13 14">
    <name type="scientific">Dyadobacter soli</name>
    <dbReference type="NCBI Taxonomy" id="659014"/>
    <lineage>
        <taxon>Bacteria</taxon>
        <taxon>Pseudomonadati</taxon>
        <taxon>Bacteroidota</taxon>
        <taxon>Cytophagia</taxon>
        <taxon>Cytophagales</taxon>
        <taxon>Spirosomataceae</taxon>
        <taxon>Dyadobacter</taxon>
    </lineage>
</organism>
<evidence type="ECO:0000256" key="9">
    <source>
        <dbReference type="ARBA" id="ARBA00023167"/>
    </source>
</evidence>
<dbReference type="EMBL" id="FNAN01000003">
    <property type="protein sequence ID" value="SDD98734.1"/>
    <property type="molecule type" value="Genomic_DNA"/>
</dbReference>
<dbReference type="CDD" id="cd00537">
    <property type="entry name" value="MTHFR"/>
    <property type="match status" value="1"/>
</dbReference>
<dbReference type="UniPathway" id="UPA00193"/>
<proteinExistence type="inferred from homology"/>
<comment type="similarity">
    <text evidence="3 12">Belongs to the methylenetetrahydrofolate reductase family.</text>
</comment>
<protein>
    <recommendedName>
        <fullName evidence="12">Methylenetetrahydrofolate reductase</fullName>
        <ecNumber evidence="12">1.5.1.54</ecNumber>
    </recommendedName>
</protein>
<dbReference type="GO" id="GO:0009086">
    <property type="term" value="P:methionine biosynthetic process"/>
    <property type="evidence" value="ECO:0007669"/>
    <property type="project" value="UniProtKB-KW"/>
</dbReference>
<evidence type="ECO:0000256" key="3">
    <source>
        <dbReference type="ARBA" id="ARBA00006743"/>
    </source>
</evidence>
<reference evidence="14" key="1">
    <citation type="submission" date="2016-10" db="EMBL/GenBank/DDBJ databases">
        <authorList>
            <person name="Varghese N."/>
            <person name="Submissions S."/>
        </authorList>
    </citation>
    <scope>NUCLEOTIDE SEQUENCE [LARGE SCALE GENOMIC DNA]</scope>
    <source>
        <strain evidence="14">DSM 25329</strain>
    </source>
</reference>
<dbReference type="PANTHER" id="PTHR45754">
    <property type="entry name" value="METHYLENETETRAHYDROFOLATE REDUCTASE"/>
    <property type="match status" value="1"/>
</dbReference>
<gene>
    <name evidence="13" type="ORF">SAMN04487996_10347</name>
</gene>
<accession>A0A1G6Z7K9</accession>
<dbReference type="NCBIfam" id="TIGR00676">
    <property type="entry name" value="fadh2"/>
    <property type="match status" value="1"/>
</dbReference>
<dbReference type="PANTHER" id="PTHR45754:SF3">
    <property type="entry name" value="METHYLENETETRAHYDROFOLATE REDUCTASE (NADPH)"/>
    <property type="match status" value="1"/>
</dbReference>
<evidence type="ECO:0000256" key="1">
    <source>
        <dbReference type="ARBA" id="ARBA00001974"/>
    </source>
</evidence>
<dbReference type="EC" id="1.5.1.54" evidence="12"/>
<dbReference type="GO" id="GO:0106312">
    <property type="term" value="F:methylenetetrahydrofolate reductase (NADH) activity"/>
    <property type="evidence" value="ECO:0007669"/>
    <property type="project" value="UniProtKB-EC"/>
</dbReference>
<sequence>MTKVTEYIRRAEGKTLFSIEIIPPLKGQNINELLNSIEPLMEFNPPFVDVTYHREELIDRVGPDGTIERIPIRKRPGTVGICARLMERFKVDAVPHVICGGFTKDETEDVLIDLHYLGIDNVLVLRGDAERSAGVFKPKPGGHSYASELVTQVDNMNKGMLLNAETEMSPTDFCIGVAGYPEMHFEATSFDSDYAALKKKVDLGANYIVTQMFFDNQKYFGFVERCRAEGITVPIIPGLKPISTKKQLHVLADIFHLEFPLDLVKEVERCASDKEVRQVGVEWGIQQCKELLAYGVPVLHFYTMGKSDNVSQIARGVF</sequence>
<evidence type="ECO:0000256" key="2">
    <source>
        <dbReference type="ARBA" id="ARBA00004777"/>
    </source>
</evidence>
<name>A0A1G6Z7K9_9BACT</name>
<dbReference type="STRING" id="659014.SAMN04487996_10347"/>
<dbReference type="Proteomes" id="UP000198748">
    <property type="component" value="Unassembled WGS sequence"/>
</dbReference>
<keyword evidence="6 12" id="KW-0274">FAD</keyword>
<evidence type="ECO:0000256" key="6">
    <source>
        <dbReference type="ARBA" id="ARBA00022827"/>
    </source>
</evidence>
<dbReference type="InterPro" id="IPR004620">
    <property type="entry name" value="MTHF_reductase_bac"/>
</dbReference>
<keyword evidence="9" id="KW-0486">Methionine biosynthesis</keyword>
<comment type="catalytic activity">
    <reaction evidence="11">
        <text>(6S)-5-methyl-5,6,7,8-tetrahydrofolate + NAD(+) = (6R)-5,10-methylene-5,6,7,8-tetrahydrofolate + NADH + H(+)</text>
        <dbReference type="Rhea" id="RHEA:19821"/>
        <dbReference type="ChEBI" id="CHEBI:15378"/>
        <dbReference type="ChEBI" id="CHEBI:15636"/>
        <dbReference type="ChEBI" id="CHEBI:18608"/>
        <dbReference type="ChEBI" id="CHEBI:57540"/>
        <dbReference type="ChEBI" id="CHEBI:57945"/>
        <dbReference type="EC" id="1.5.1.54"/>
    </reaction>
    <physiologicalReaction direction="right-to-left" evidence="11">
        <dbReference type="Rhea" id="RHEA:19823"/>
    </physiologicalReaction>
</comment>
<keyword evidence="5 12" id="KW-0285">Flavoprotein</keyword>
<comment type="cofactor">
    <cofactor evidence="1 12">
        <name>FAD</name>
        <dbReference type="ChEBI" id="CHEBI:57692"/>
    </cofactor>
</comment>
<dbReference type="InterPro" id="IPR029041">
    <property type="entry name" value="FAD-linked_oxidoreductase-like"/>
</dbReference>
<keyword evidence="8" id="KW-0520">NAD</keyword>
<evidence type="ECO:0000313" key="14">
    <source>
        <dbReference type="Proteomes" id="UP000198748"/>
    </source>
</evidence>
<evidence type="ECO:0000256" key="11">
    <source>
        <dbReference type="ARBA" id="ARBA00048628"/>
    </source>
</evidence>
<evidence type="ECO:0000313" key="13">
    <source>
        <dbReference type="EMBL" id="SDD98734.1"/>
    </source>
</evidence>
<evidence type="ECO:0000256" key="5">
    <source>
        <dbReference type="ARBA" id="ARBA00022630"/>
    </source>
</evidence>
<dbReference type="InterPro" id="IPR003171">
    <property type="entry name" value="Mehydrof_redctse-like"/>
</dbReference>
<evidence type="ECO:0000256" key="7">
    <source>
        <dbReference type="ARBA" id="ARBA00023002"/>
    </source>
</evidence>
<dbReference type="OrthoDB" id="9812555at2"/>
<evidence type="ECO:0000256" key="12">
    <source>
        <dbReference type="RuleBase" id="RU003862"/>
    </source>
</evidence>
<evidence type="ECO:0000256" key="10">
    <source>
        <dbReference type="ARBA" id="ARBA00034478"/>
    </source>
</evidence>
<dbReference type="AlphaFoldDB" id="A0A1G6Z7K9"/>
<keyword evidence="4" id="KW-0028">Amino-acid biosynthesis</keyword>
<comment type="pathway">
    <text evidence="2 12">One-carbon metabolism; tetrahydrofolate interconversion.</text>
</comment>
<comment type="pathway">
    <text evidence="10">Amino-acid biosynthesis; L-methionine biosynthesis via de novo pathway.</text>
</comment>
<keyword evidence="7 12" id="KW-0560">Oxidoreductase</keyword>
<evidence type="ECO:0000256" key="4">
    <source>
        <dbReference type="ARBA" id="ARBA00022605"/>
    </source>
</evidence>